<evidence type="ECO:0000259" key="5">
    <source>
        <dbReference type="Pfam" id="PF08386"/>
    </source>
</evidence>
<dbReference type="GO" id="GO:0016787">
    <property type="term" value="F:hydrolase activity"/>
    <property type="evidence" value="ECO:0007669"/>
    <property type="project" value="UniProtKB-KW"/>
</dbReference>
<evidence type="ECO:0008006" key="8">
    <source>
        <dbReference type="Google" id="ProtNLM"/>
    </source>
</evidence>
<dbReference type="EMBL" id="JACAZE010000009">
    <property type="protein sequence ID" value="KAF7305884.1"/>
    <property type="molecule type" value="Genomic_DNA"/>
</dbReference>
<evidence type="ECO:0000256" key="3">
    <source>
        <dbReference type="SAM" id="SignalP"/>
    </source>
</evidence>
<dbReference type="OrthoDB" id="425534at2759"/>
<evidence type="ECO:0000313" key="6">
    <source>
        <dbReference type="EMBL" id="KAF7305884.1"/>
    </source>
</evidence>
<sequence>MPRISIKVSSFVFLAASGCLAQTQTQTEFNWTSIKPSAKLKWTKCYGEGFECARLLVPLDYASPKNSKTAAIAMTRLRSTSSSSTYRGSLLINPGGPGGSGVEYVLEAGSEIAGIVGAEYDIVGFDPRGVSFSTPSVSWFVNDAERAMWNPPNANAMYHSLNESTIALPYAYARSQVQSQLAAARDAGFLQYITTDYTAQDMLTITEAFGFEKLQYWGVSYGSVLGATFAALFPDKLERVVIDGVLPINEWYSSNISNTMLDTDKVLNAFFTSCFEAGPTICAFHNNANASSASDIAGAFQTLLSSIQQTPVPAIASLTQGNAGYGIIDYTLLKNTIFHALYAPYDLFPALAQALADLAAGNGTTLYATSGVEEFTCGGASALDRSFEAAVSIICSDMTPNVTLPDLRAVYAREEALSQFADLWANWRAACAGWKIRRPGRYTGPTGPMKTIAPMLVIGNTLDPVTPWPGANQTANILFPGSGLLTYNTLGHTSFTAPSSCINSWVYAYFKNGTLPPAGTVCQPDAGVQLFSPNGTDGLIERDLVDGVSVNGRVTKRKLPFRL</sequence>
<dbReference type="Gene3D" id="3.40.50.1820">
    <property type="entry name" value="alpha/beta hydrolase"/>
    <property type="match status" value="1"/>
</dbReference>
<feature type="domain" description="AB hydrolase-1" evidence="4">
    <location>
        <begin position="90"/>
        <end position="251"/>
    </location>
</feature>
<dbReference type="InterPro" id="IPR029058">
    <property type="entry name" value="AB_hydrolase_fold"/>
</dbReference>
<dbReference type="InterPro" id="IPR013595">
    <property type="entry name" value="Pept_S33_TAP-like_C"/>
</dbReference>
<dbReference type="AlphaFoldDB" id="A0A8H6SUZ7"/>
<organism evidence="6 7">
    <name type="scientific">Mycena chlorophos</name>
    <name type="common">Agaric fungus</name>
    <name type="synonym">Agaricus chlorophos</name>
    <dbReference type="NCBI Taxonomy" id="658473"/>
    <lineage>
        <taxon>Eukaryota</taxon>
        <taxon>Fungi</taxon>
        <taxon>Dikarya</taxon>
        <taxon>Basidiomycota</taxon>
        <taxon>Agaricomycotina</taxon>
        <taxon>Agaricomycetes</taxon>
        <taxon>Agaricomycetidae</taxon>
        <taxon>Agaricales</taxon>
        <taxon>Marasmiineae</taxon>
        <taxon>Mycenaceae</taxon>
        <taxon>Mycena</taxon>
    </lineage>
</organism>
<dbReference type="InterPro" id="IPR051601">
    <property type="entry name" value="Serine_prot/Carboxylest_S33"/>
</dbReference>
<evidence type="ECO:0000259" key="4">
    <source>
        <dbReference type="Pfam" id="PF00561"/>
    </source>
</evidence>
<evidence type="ECO:0000313" key="7">
    <source>
        <dbReference type="Proteomes" id="UP000613580"/>
    </source>
</evidence>
<keyword evidence="3" id="KW-0732">Signal</keyword>
<dbReference type="Pfam" id="PF00561">
    <property type="entry name" value="Abhydrolase_1"/>
    <property type="match status" value="1"/>
</dbReference>
<keyword evidence="2" id="KW-0378">Hydrolase</keyword>
<keyword evidence="7" id="KW-1185">Reference proteome</keyword>
<dbReference type="PANTHER" id="PTHR43248">
    <property type="entry name" value="2-SUCCINYL-6-HYDROXY-2,4-CYCLOHEXADIENE-1-CARBOXYLATE SYNTHASE"/>
    <property type="match status" value="1"/>
</dbReference>
<dbReference type="Proteomes" id="UP000613580">
    <property type="component" value="Unassembled WGS sequence"/>
</dbReference>
<reference evidence="6" key="1">
    <citation type="submission" date="2020-05" db="EMBL/GenBank/DDBJ databases">
        <title>Mycena genomes resolve the evolution of fungal bioluminescence.</title>
        <authorList>
            <person name="Tsai I.J."/>
        </authorList>
    </citation>
    <scope>NUCLEOTIDE SEQUENCE</scope>
    <source>
        <strain evidence="6">110903Hualien_Pintung</strain>
    </source>
</reference>
<protein>
    <recommendedName>
        <fullName evidence="8">Alpha/beta-hydrolase</fullName>
    </recommendedName>
</protein>
<accession>A0A8H6SUZ7</accession>
<proteinExistence type="inferred from homology"/>
<dbReference type="Pfam" id="PF08386">
    <property type="entry name" value="Abhydrolase_4"/>
    <property type="match status" value="1"/>
</dbReference>
<comment type="caution">
    <text evidence="6">The sequence shown here is derived from an EMBL/GenBank/DDBJ whole genome shotgun (WGS) entry which is preliminary data.</text>
</comment>
<feature type="signal peptide" evidence="3">
    <location>
        <begin position="1"/>
        <end position="21"/>
    </location>
</feature>
<feature type="chain" id="PRO_5034906517" description="Alpha/beta-hydrolase" evidence="3">
    <location>
        <begin position="22"/>
        <end position="563"/>
    </location>
</feature>
<gene>
    <name evidence="6" type="ORF">HMN09_00742600</name>
</gene>
<feature type="domain" description="Peptidase S33 tripeptidyl aminopeptidase-like C-terminal" evidence="5">
    <location>
        <begin position="420"/>
        <end position="522"/>
    </location>
</feature>
<dbReference type="PROSITE" id="PS51257">
    <property type="entry name" value="PROKAR_LIPOPROTEIN"/>
    <property type="match status" value="1"/>
</dbReference>
<dbReference type="SUPFAM" id="SSF53474">
    <property type="entry name" value="alpha/beta-Hydrolases"/>
    <property type="match status" value="1"/>
</dbReference>
<evidence type="ECO:0000256" key="2">
    <source>
        <dbReference type="ARBA" id="ARBA00022801"/>
    </source>
</evidence>
<comment type="similarity">
    <text evidence="1">Belongs to the peptidase S33 family.</text>
</comment>
<dbReference type="InterPro" id="IPR000073">
    <property type="entry name" value="AB_hydrolase_1"/>
</dbReference>
<evidence type="ECO:0000256" key="1">
    <source>
        <dbReference type="ARBA" id="ARBA00010088"/>
    </source>
</evidence>
<dbReference type="PANTHER" id="PTHR43248:SF25">
    <property type="entry name" value="AB HYDROLASE-1 DOMAIN-CONTAINING PROTEIN-RELATED"/>
    <property type="match status" value="1"/>
</dbReference>
<name>A0A8H6SUZ7_MYCCL</name>